<gene>
    <name evidence="3" type="ordered locus">Ftrac_0244</name>
</gene>
<name>E4TLB7_MARTH</name>
<evidence type="ECO:0000313" key="4">
    <source>
        <dbReference type="Proteomes" id="UP000008720"/>
    </source>
</evidence>
<evidence type="ECO:0000256" key="2">
    <source>
        <dbReference type="SAM" id="SignalP"/>
    </source>
</evidence>
<evidence type="ECO:0000313" key="3">
    <source>
        <dbReference type="EMBL" id="ADR20255.1"/>
    </source>
</evidence>
<keyword evidence="4" id="KW-1185">Reference proteome</keyword>
<proteinExistence type="predicted"/>
<evidence type="ECO:0008006" key="5">
    <source>
        <dbReference type="Google" id="ProtNLM"/>
    </source>
</evidence>
<dbReference type="HOGENOM" id="CLU_236222_0_0_10"/>
<keyword evidence="2" id="KW-0732">Signal</keyword>
<sequence length="1880" mass="210999">MKIFRTSFSKKLMMCFVINFMFTTCFPFGVFALTSGTNSPEFSSFTPVSSNNMVNTFTGDFNYNIPVIEIPGPHGGGYAMSLSYNGSVISGEKESSWVGFGWTLNPGAITRNTRGFPDEYNGNEIKYYNKNRPSWTATSSNFVGLELFSNDTPLGISAGKTNRFNNYTGYYKITNIGLNWKGIGLNVSLSPNGTTFSPTLSPLQLISSNNSEREDDRKTLESAEKDGIDTKFNKDYFKPENLVKSAVTNYQISLYNEAVKPTFISESKGFAANWSFGLQVTPGPVPIGIQTGISGNFNLRYNKILNNANAYGYLNTPNSSDENVMMDYYVEKGSMFKERDIFIGMPFNNHDIFSVAGEGLQGGFRAYLNSTGSYGPNHITNSFGVGQAGFEVALGMEIGAGLRIGLGYHQTKIDSWEYTSGSKGNFSNDAVFRFEGDMADEMNLKSLKNDAKVSSDAEYTPLVTPVNIPIFMKRNINGKGGVGLEPISSSSHISEKYGSSGLDGFDIYNKSGVRYQYNKPLRVRNESSISIDVNEDDYIQNRYLAFKELKLKNSGNGDYTASVEDLQTSHHRIFTGQIDNNTYSKSYLLTEILSPNYVDVTNNGVSHDDFGGWTKFTYRDIYGPSNDSWYRYRAPYNGLLYNQNSISDTKDDIGSVTTGEKEVSYLGRVETKTHVAFFVTNKSDFSENTLNERQNEFLTGSNIERKDGLSAPKLSSTDDPAAANGNVHGDEDLEYLEKIVLFSRNNNGELSSNPIKVVRFEYDYSLVPNVPNNSSSNFDYMNSTNSVNSNTGKLTLRKMWFEHGGVIPAKISPYEFGYNYPKSSDLKKGGEYFEAYDHLTENYQNPKYQPYSLDSWGNTMINGEKRKENQIPWIDQGAYYEDELIEFDPAAYHLKTIKLPSGATFHIQYEQKDYKFVQDEQAMVMANIEGSKNTGLANFNSYESNPSYIIDAKDLGINPENLDELYYAKDMINQHFNSTSGEEVKNKIYFKFLYALVGNNPSLDNCKSDYVTGYSNFDNAEIVEIDGENKIQITLSGEGTNNGERALVPREAGYEFAVNQRQGKLNSSDCIDPFLEAKYDEVITESVYDYSGDFTPFLTFTVGVSLLKDLAFSSFYNQNGSYGNIAGNLKRADVCASMNNELSFLKLPMFKAKKGGGVRVKRLLMSGSSLEEGDDYIYGKEYFYELEDGTSSGVATNEPPGNREENPLVNFMPRENQKWLNRLISGEDREQSEGPLGESILPAATVGHSRVIEQNIHTGKTGTGHTIHEFFTAKDAPVTKTYSRRDLSKYDFSGKATERTNLNKPEEDRFNINMGVVNFGIDKIWATQGFRFIQNSIHGTTKKISQYASKYISGIPSEVIVSYKEYDYYEVGEKVEMWGFDNTGKLKVERKSPGKTIDFTQESRRVKDFSLDLSIELDIGVGAVPVPTIFVSLFPSLTQLNSMVANHSNTKVISYPTVLKKVSSFSEGVYAEQEFLAFNKQTGSPVLTKFNDSYTKGDIIKDNIFELNIPASWVYEGMGAKSENESSSNQLNATTAKYLVYNTKPDAEWFNNPVNLIETSINTFSNDWTSSWDDQKVKERYNLSDNSDLISKLNGIWRNESSYIYKSESVNGTEDTNQQGMFDISQPFSWDNLDELGASWIKTNEIQLYSPHGDVLEDKNVLDISSAAFYSAELTVNAPVMVTQNATYDNIYFNSYESSGNDRANKSHSGYQSKVLSSADDLSDGQIIIDNQIMQEGALAFFWLNKKDNNLLMEIEGTSIAPTLKTQVGNWYLYKTSIDKNVFTNSTIGNPITINVNSSESGEILVDDFKFQPMESSSTCFVFDLDNFRLLTKFDNQHFGMYYQYDQKGKLIRKIIETERGKKSLQETFYNTPRTERAGE</sequence>
<dbReference type="eggNOG" id="COG3188">
    <property type="taxonomic scope" value="Bacteria"/>
</dbReference>
<organism evidence="3 4">
    <name type="scientific">Marivirga tractuosa (strain ATCC 23168 / DSM 4126 / NBRC 15989 / NCIMB 1408 / VKM B-1430 / H-43)</name>
    <name type="common">Microscilla tractuosa</name>
    <name type="synonym">Flexibacter tractuosus</name>
    <dbReference type="NCBI Taxonomy" id="643867"/>
    <lineage>
        <taxon>Bacteria</taxon>
        <taxon>Pseudomonadati</taxon>
        <taxon>Bacteroidota</taxon>
        <taxon>Cytophagia</taxon>
        <taxon>Cytophagales</taxon>
        <taxon>Marivirgaceae</taxon>
        <taxon>Marivirga</taxon>
    </lineage>
</organism>
<protein>
    <recommendedName>
        <fullName evidence="5">YD repeat protein</fullName>
    </recommendedName>
</protein>
<dbReference type="KEGG" id="mtt:Ftrac_0244"/>
<dbReference type="STRING" id="643867.Ftrac_0244"/>
<dbReference type="Proteomes" id="UP000008720">
    <property type="component" value="Chromosome"/>
</dbReference>
<feature type="signal peptide" evidence="2">
    <location>
        <begin position="1"/>
        <end position="32"/>
    </location>
</feature>
<evidence type="ECO:0000256" key="1">
    <source>
        <dbReference type="SAM" id="MobiDB-lite"/>
    </source>
</evidence>
<accession>E4TLB7</accession>
<dbReference type="RefSeq" id="WP_013452406.1">
    <property type="nucleotide sequence ID" value="NC_014759.1"/>
</dbReference>
<dbReference type="EMBL" id="CP002349">
    <property type="protein sequence ID" value="ADR20255.1"/>
    <property type="molecule type" value="Genomic_DNA"/>
</dbReference>
<feature type="region of interest" description="Disordered" evidence="1">
    <location>
        <begin position="708"/>
        <end position="727"/>
    </location>
</feature>
<dbReference type="OrthoDB" id="9814627at2"/>
<feature type="chain" id="PRO_5003189850" description="YD repeat protein" evidence="2">
    <location>
        <begin position="33"/>
        <end position="1880"/>
    </location>
</feature>
<reference evidence="3 4" key="1">
    <citation type="journal article" date="2011" name="Stand. Genomic Sci.">
        <title>Complete genome sequence of Marivirga tractuosa type strain (H-43).</title>
        <authorList>
            <person name="Pagani I."/>
            <person name="Chertkov O."/>
            <person name="Lapidus A."/>
            <person name="Lucas S."/>
            <person name="Del Rio T.G."/>
            <person name="Tice H."/>
            <person name="Copeland A."/>
            <person name="Cheng J.F."/>
            <person name="Nolan M."/>
            <person name="Saunders E."/>
            <person name="Pitluck S."/>
            <person name="Held B."/>
            <person name="Goodwin L."/>
            <person name="Liolios K."/>
            <person name="Ovchinikova G."/>
            <person name="Ivanova N."/>
            <person name="Mavromatis K."/>
            <person name="Pati A."/>
            <person name="Chen A."/>
            <person name="Palaniappan K."/>
            <person name="Land M."/>
            <person name="Hauser L."/>
            <person name="Jeffries C.D."/>
            <person name="Detter J.C."/>
            <person name="Han C."/>
            <person name="Tapia R."/>
            <person name="Ngatchou-Djao O.D."/>
            <person name="Rohde M."/>
            <person name="Goker M."/>
            <person name="Spring S."/>
            <person name="Sikorski J."/>
            <person name="Woyke T."/>
            <person name="Bristow J."/>
            <person name="Eisen J.A."/>
            <person name="Markowitz V."/>
            <person name="Hugenholtz P."/>
            <person name="Klenk H.P."/>
            <person name="Kyrpides N.C."/>
        </authorList>
    </citation>
    <scope>NUCLEOTIDE SEQUENCE [LARGE SCALE GENOMIC DNA]</scope>
    <source>
        <strain evidence="4">ATCC 23168 / DSM 4126 / NBRC 15989 / NCIMB 1408 / VKM B-1430 / H-43</strain>
    </source>
</reference>